<reference evidence="2 3" key="1">
    <citation type="journal article" date="2016" name="Sci. Rep.">
        <title>Metabolic traits of an uncultured archaeal lineage -MSBL1- from brine pools of the Red Sea.</title>
        <authorList>
            <person name="Mwirichia R."/>
            <person name="Alam I."/>
            <person name="Rashid M."/>
            <person name="Vinu M."/>
            <person name="Ba-Alawi W."/>
            <person name="Anthony Kamau A."/>
            <person name="Kamanda Ngugi D."/>
            <person name="Goker M."/>
            <person name="Klenk H.P."/>
            <person name="Bajic V."/>
            <person name="Stingl U."/>
        </authorList>
    </citation>
    <scope>NUCLEOTIDE SEQUENCE [LARGE SCALE GENOMIC DNA]</scope>
    <source>
        <strain evidence="2">SCGC-AAA259E17</strain>
    </source>
</reference>
<gene>
    <name evidence="2" type="ORF">AKJ64_00875</name>
</gene>
<evidence type="ECO:0000313" key="2">
    <source>
        <dbReference type="EMBL" id="KXA93324.1"/>
    </source>
</evidence>
<feature type="region of interest" description="Disordered" evidence="1">
    <location>
        <begin position="1"/>
        <end position="37"/>
    </location>
</feature>
<evidence type="ECO:0000256" key="1">
    <source>
        <dbReference type="SAM" id="MobiDB-lite"/>
    </source>
</evidence>
<organism evidence="2 3">
    <name type="scientific">candidate division MSBL1 archaeon SCGC-AAA259E17</name>
    <dbReference type="NCBI Taxonomy" id="1698263"/>
    <lineage>
        <taxon>Archaea</taxon>
        <taxon>Methanobacteriati</taxon>
        <taxon>Methanobacteriota</taxon>
        <taxon>candidate division MSBL1</taxon>
    </lineage>
</organism>
<proteinExistence type="predicted"/>
<keyword evidence="3" id="KW-1185">Reference proteome</keyword>
<protein>
    <submittedName>
        <fullName evidence="2">Uncharacterized protein</fullName>
    </submittedName>
</protein>
<comment type="caution">
    <text evidence="2">The sequence shown here is derived from an EMBL/GenBank/DDBJ whole genome shotgun (WGS) entry which is preliminary data.</text>
</comment>
<name>A0A133UGK2_9EURY</name>
<accession>A0A133UGK2</accession>
<sequence>MFPEFPALIKDKKPKISTGGGPKSGTENTSLQEYYRSSPIRTIGRRAEWPKPTSNGKISSICFT</sequence>
<dbReference type="EMBL" id="LHXN01000008">
    <property type="protein sequence ID" value="KXA93324.1"/>
    <property type="molecule type" value="Genomic_DNA"/>
</dbReference>
<evidence type="ECO:0000313" key="3">
    <source>
        <dbReference type="Proteomes" id="UP000070373"/>
    </source>
</evidence>
<dbReference type="Proteomes" id="UP000070373">
    <property type="component" value="Unassembled WGS sequence"/>
</dbReference>
<dbReference type="AlphaFoldDB" id="A0A133UGK2"/>